<dbReference type="AlphaFoldDB" id="A0A7C9R9E2"/>
<comment type="caution">
    <text evidence="1">The sequence shown here is derived from an EMBL/GenBank/DDBJ whole genome shotgun (WGS) entry which is preliminary data.</text>
</comment>
<sequence>MPDEDLILPGYFGKLPTAGDFVTAGLAPGFVQRWDRWVARHLAAHFELSHPPLRFLLGAEAFGPAAGVVLPSNDRIGRRFPLTLAAPVPEAITGMTIAADDWFEALEEIGELARSGEIDASALAANLATLPFPLSATEGEPVWRMAFWTRSSDLIDVDPEAPRAALDYLLSECREAG</sequence>
<dbReference type="NCBIfam" id="TIGR03373">
    <property type="entry name" value="VI_minor_4"/>
    <property type="match status" value="1"/>
</dbReference>
<evidence type="ECO:0000313" key="2">
    <source>
        <dbReference type="Proteomes" id="UP000481252"/>
    </source>
</evidence>
<reference evidence="1 2" key="1">
    <citation type="submission" date="2020-02" db="EMBL/GenBank/DDBJ databases">
        <title>Genome sequence of the type strain CGMCC 1.15528 of Mesorhizobium zhangyense.</title>
        <authorList>
            <person name="Gao J."/>
            <person name="Sun J."/>
        </authorList>
    </citation>
    <scope>NUCLEOTIDE SEQUENCE [LARGE SCALE GENOMIC DNA]</scope>
    <source>
        <strain evidence="1 2">CGMCC 1.15528</strain>
    </source>
</reference>
<dbReference type="Gene3D" id="3.40.1730.10">
    <property type="entry name" value="pa0076 domain"/>
    <property type="match status" value="1"/>
</dbReference>
<name>A0A7C9R9E2_9HYPH</name>
<dbReference type="InterPro" id="IPR017748">
    <property type="entry name" value="TagF"/>
</dbReference>
<protein>
    <submittedName>
        <fullName evidence="1">Type VI secretion system-associated protein TagF</fullName>
    </submittedName>
</protein>
<organism evidence="1 2">
    <name type="scientific">Mesorhizobium zhangyense</name>
    <dbReference type="NCBI Taxonomy" id="1776730"/>
    <lineage>
        <taxon>Bacteria</taxon>
        <taxon>Pseudomonadati</taxon>
        <taxon>Pseudomonadota</taxon>
        <taxon>Alphaproteobacteria</taxon>
        <taxon>Hyphomicrobiales</taxon>
        <taxon>Phyllobacteriaceae</taxon>
        <taxon>Mesorhizobium</taxon>
    </lineage>
</organism>
<accession>A0A7C9R9E2</accession>
<gene>
    <name evidence="1" type="primary">tagF</name>
    <name evidence="1" type="ORF">G6N74_20430</name>
</gene>
<dbReference type="EMBL" id="JAAKZG010000009">
    <property type="protein sequence ID" value="NGN43442.1"/>
    <property type="molecule type" value="Genomic_DNA"/>
</dbReference>
<evidence type="ECO:0000313" key="1">
    <source>
        <dbReference type="EMBL" id="NGN43442.1"/>
    </source>
</evidence>
<keyword evidence="2" id="KW-1185">Reference proteome</keyword>
<dbReference type="Proteomes" id="UP000481252">
    <property type="component" value="Unassembled WGS sequence"/>
</dbReference>
<dbReference type="InterPro" id="IPR038225">
    <property type="entry name" value="TagF_sf"/>
</dbReference>
<proteinExistence type="predicted"/>
<dbReference type="Pfam" id="PF09867">
    <property type="entry name" value="TagF_N"/>
    <property type="match status" value="1"/>
</dbReference>
<dbReference type="RefSeq" id="WP_165119863.1">
    <property type="nucleotide sequence ID" value="NZ_JAAKZG010000009.1"/>
</dbReference>